<dbReference type="SUPFAM" id="SSF52799">
    <property type="entry name" value="(Phosphotyrosine protein) phosphatases II"/>
    <property type="match status" value="1"/>
</dbReference>
<protein>
    <submittedName>
        <fullName evidence="3">Protein tyrosine phosphatase</fullName>
    </submittedName>
</protein>
<dbReference type="PROSITE" id="PS00383">
    <property type="entry name" value="TYR_PHOSPHATASE_1"/>
    <property type="match status" value="1"/>
</dbReference>
<proteinExistence type="inferred from homology"/>
<evidence type="ECO:0000313" key="4">
    <source>
        <dbReference type="Proteomes" id="UP000307874"/>
    </source>
</evidence>
<gene>
    <name evidence="3" type="ORF">FF124_08005</name>
</gene>
<comment type="caution">
    <text evidence="3">The sequence shown here is derived from an EMBL/GenBank/DDBJ whole genome shotgun (WGS) entry which is preliminary data.</text>
</comment>
<dbReference type="Gene3D" id="3.90.190.10">
    <property type="entry name" value="Protein tyrosine phosphatase superfamily"/>
    <property type="match status" value="1"/>
</dbReference>
<evidence type="ECO:0000259" key="2">
    <source>
        <dbReference type="PROSITE" id="PS50056"/>
    </source>
</evidence>
<dbReference type="CDD" id="cd14529">
    <property type="entry name" value="TpbA-like"/>
    <property type="match status" value="1"/>
</dbReference>
<dbReference type="RefSeq" id="WP_138747975.1">
    <property type="nucleotide sequence ID" value="NZ_VCLB01000004.1"/>
</dbReference>
<dbReference type="PANTHER" id="PTHR31126">
    <property type="entry name" value="TYROSINE-PROTEIN PHOSPHATASE"/>
    <property type="match status" value="1"/>
</dbReference>
<dbReference type="OrthoDB" id="9814896at2"/>
<dbReference type="AlphaFoldDB" id="A0A5C4JSR7"/>
<dbReference type="InterPro" id="IPR016130">
    <property type="entry name" value="Tyr_Pase_AS"/>
</dbReference>
<reference evidence="3 4" key="1">
    <citation type="submission" date="2019-05" db="EMBL/GenBank/DDBJ databases">
        <authorList>
            <person name="Lee S.D."/>
        </authorList>
    </citation>
    <scope>NUCLEOTIDE SEQUENCE [LARGE SCALE GENOMIC DNA]</scope>
    <source>
        <strain evidence="3 4">GH2-6</strain>
    </source>
</reference>
<dbReference type="PROSITE" id="PS50056">
    <property type="entry name" value="TYR_PHOSPHATASE_2"/>
    <property type="match status" value="1"/>
</dbReference>
<comment type="similarity">
    <text evidence="1">Belongs to the protein-tyrosine phosphatase family.</text>
</comment>
<reference evidence="3 4" key="2">
    <citation type="submission" date="2019-06" db="EMBL/GenBank/DDBJ databases">
        <title>Martelella lutilitoris sp. nov., isolated from a tidal mudflat.</title>
        <authorList>
            <person name="Kim Y.-J."/>
        </authorList>
    </citation>
    <scope>NUCLEOTIDE SEQUENCE [LARGE SCALE GENOMIC DNA]</scope>
    <source>
        <strain evidence="3 4">GH2-6</strain>
    </source>
</reference>
<dbReference type="GO" id="GO:0004721">
    <property type="term" value="F:phosphoprotein phosphatase activity"/>
    <property type="evidence" value="ECO:0007669"/>
    <property type="project" value="InterPro"/>
</dbReference>
<dbReference type="InterPro" id="IPR026893">
    <property type="entry name" value="Tyr/Ser_Pase_IphP-type"/>
</dbReference>
<name>A0A5C4JSR7_9HYPH</name>
<dbReference type="Pfam" id="PF13350">
    <property type="entry name" value="Y_phosphatase3"/>
    <property type="match status" value="1"/>
</dbReference>
<accession>A0A5C4JSR7</accession>
<evidence type="ECO:0000256" key="1">
    <source>
        <dbReference type="ARBA" id="ARBA00009580"/>
    </source>
</evidence>
<evidence type="ECO:0000313" key="3">
    <source>
        <dbReference type="EMBL" id="TNB48270.1"/>
    </source>
</evidence>
<dbReference type="InterPro" id="IPR029021">
    <property type="entry name" value="Prot-tyrosine_phosphatase-like"/>
</dbReference>
<sequence>MDARAVLKRCAWSAGALVLAAGIYLGGLQLTGNFHEVHAGELYRSAQPSADDLADYARRHGIKTVINLRGAHPGRDWYDQEIAASEALGLTHVDFGMSDSRELPLDRSLELLALMRDAEKPLLIHCKAGADRTGLAAVMYLQQLAGIDEETAEWQLSPIYGHLNIPMTGPWAMDQTWERLEKDFGLPS</sequence>
<dbReference type="Proteomes" id="UP000307874">
    <property type="component" value="Unassembled WGS sequence"/>
</dbReference>
<feature type="domain" description="Tyrosine specific protein phosphatases" evidence="2">
    <location>
        <begin position="106"/>
        <end position="148"/>
    </location>
</feature>
<dbReference type="EMBL" id="VCLB01000004">
    <property type="protein sequence ID" value="TNB48270.1"/>
    <property type="molecule type" value="Genomic_DNA"/>
</dbReference>
<dbReference type="PANTHER" id="PTHR31126:SF1">
    <property type="entry name" value="TYROSINE SPECIFIC PROTEIN PHOSPHATASES DOMAIN-CONTAINING PROTEIN"/>
    <property type="match status" value="1"/>
</dbReference>
<organism evidence="3 4">
    <name type="scientific">Martelella lutilitoris</name>
    <dbReference type="NCBI Taxonomy" id="2583532"/>
    <lineage>
        <taxon>Bacteria</taxon>
        <taxon>Pseudomonadati</taxon>
        <taxon>Pseudomonadota</taxon>
        <taxon>Alphaproteobacteria</taxon>
        <taxon>Hyphomicrobiales</taxon>
        <taxon>Aurantimonadaceae</taxon>
        <taxon>Martelella</taxon>
    </lineage>
</organism>
<dbReference type="InterPro" id="IPR000387">
    <property type="entry name" value="Tyr_Pase_dom"/>
</dbReference>
<keyword evidence="4" id="KW-1185">Reference proteome</keyword>